<keyword evidence="1" id="KW-1133">Transmembrane helix</keyword>
<evidence type="ECO:0008006" key="4">
    <source>
        <dbReference type="Google" id="ProtNLM"/>
    </source>
</evidence>
<dbReference type="Proteomes" id="UP001183176">
    <property type="component" value="Unassembled WGS sequence"/>
</dbReference>
<keyword evidence="3" id="KW-1185">Reference proteome</keyword>
<protein>
    <recommendedName>
        <fullName evidence="4">Lipoprotein</fullName>
    </recommendedName>
</protein>
<keyword evidence="1" id="KW-0472">Membrane</keyword>
<evidence type="ECO:0000313" key="3">
    <source>
        <dbReference type="Proteomes" id="UP001183176"/>
    </source>
</evidence>
<proteinExistence type="predicted"/>
<dbReference type="RefSeq" id="WP_311425078.1">
    <property type="nucleotide sequence ID" value="NZ_JAVREH010000060.1"/>
</dbReference>
<accession>A0ABU2JG17</accession>
<name>A0ABU2JG17_9ACTN</name>
<dbReference type="PROSITE" id="PS51257">
    <property type="entry name" value="PROKAR_LIPOPROTEIN"/>
    <property type="match status" value="1"/>
</dbReference>
<dbReference type="EMBL" id="JAVREH010000060">
    <property type="protein sequence ID" value="MDT0263935.1"/>
    <property type="molecule type" value="Genomic_DNA"/>
</dbReference>
<keyword evidence="1" id="KW-0812">Transmembrane</keyword>
<comment type="caution">
    <text evidence="2">The sequence shown here is derived from an EMBL/GenBank/DDBJ whole genome shotgun (WGS) entry which is preliminary data.</text>
</comment>
<gene>
    <name evidence="2" type="ORF">RM423_21400</name>
</gene>
<evidence type="ECO:0000313" key="2">
    <source>
        <dbReference type="EMBL" id="MDT0263935.1"/>
    </source>
</evidence>
<sequence>MKRSTISDRPAIARLLGSVLSVFVVALLAAGCGGSTKTSTGGAAATASSIAGGAASSAVSATGDTSASAAASGAASCPSSNTTSFAKTKFLTHSGLAFGAFHRYLYTPVRAGAFKSGAHGRRTAIGKAGAAALFIKREVRLAYEDVQANPSLCKAIGQPLQALGNRIDAAVSGLKNGSTSGLTALEGVVQGVKAKASSAGTPIQENTNPPLG</sequence>
<reference evidence="3" key="1">
    <citation type="submission" date="2023-07" db="EMBL/GenBank/DDBJ databases">
        <title>30 novel species of actinomycetes from the DSMZ collection.</title>
        <authorList>
            <person name="Nouioui I."/>
        </authorList>
    </citation>
    <scope>NUCLEOTIDE SEQUENCE [LARGE SCALE GENOMIC DNA]</scope>
    <source>
        <strain evidence="3">DSM 44399</strain>
    </source>
</reference>
<feature type="transmembrane region" description="Helical" evidence="1">
    <location>
        <begin position="12"/>
        <end position="30"/>
    </location>
</feature>
<evidence type="ECO:0000256" key="1">
    <source>
        <dbReference type="SAM" id="Phobius"/>
    </source>
</evidence>
<organism evidence="2 3">
    <name type="scientific">Jatrophihabitans lederbergiae</name>
    <dbReference type="NCBI Taxonomy" id="3075547"/>
    <lineage>
        <taxon>Bacteria</taxon>
        <taxon>Bacillati</taxon>
        <taxon>Actinomycetota</taxon>
        <taxon>Actinomycetes</taxon>
        <taxon>Jatrophihabitantales</taxon>
        <taxon>Jatrophihabitantaceae</taxon>
        <taxon>Jatrophihabitans</taxon>
    </lineage>
</organism>